<keyword evidence="1" id="KW-0472">Membrane</keyword>
<comment type="caution">
    <text evidence="2">The sequence shown here is derived from an EMBL/GenBank/DDBJ whole genome shotgun (WGS) entry which is preliminary data.</text>
</comment>
<protein>
    <submittedName>
        <fullName evidence="2">Uncharacterized protein</fullName>
    </submittedName>
</protein>
<dbReference type="AlphaFoldDB" id="A0A919YD49"/>
<feature type="transmembrane region" description="Helical" evidence="1">
    <location>
        <begin position="216"/>
        <end position="234"/>
    </location>
</feature>
<sequence>MLNIVKYEIFKVLRNKRFVFFTMVVPLGFWIFLAQTMEPNQTEYHDQFLVWLATLATTFATVGSGINTLSTRVARSKPYIRKVLVTTPYSPAKFIIVTALVQVLLNLVIEFVIIAFGMIFYGLHFSMDLFATELILLYSSVFYVLLGICLGFIFDVVTLQTISFPLYVLVMSTTITSVGFFHVPEFMTYVQRIFPGYYTNQAIASLTNPATLMTNLLIIMGYLVLVAVIAYFVYRYKSNGAVRETA</sequence>
<dbReference type="RefSeq" id="WP_212977338.1">
    <property type="nucleotide sequence ID" value="NZ_AP025343.1"/>
</dbReference>
<feature type="transmembrane region" description="Helical" evidence="1">
    <location>
        <begin position="18"/>
        <end position="36"/>
    </location>
</feature>
<reference evidence="2 3" key="1">
    <citation type="submission" date="2021-03" db="EMBL/GenBank/DDBJ databases">
        <title>Antimicrobial resistance genes in bacteria isolated from Japanese honey, and their potential for conferring macrolide and lincosamide resistance in the American foulbrood pathogen Paenibacillus larvae.</title>
        <authorList>
            <person name="Okamoto M."/>
            <person name="Kumagai M."/>
            <person name="Kanamori H."/>
            <person name="Takamatsu D."/>
        </authorList>
    </citation>
    <scope>NUCLEOTIDE SEQUENCE [LARGE SCALE GENOMIC DNA]</scope>
    <source>
        <strain evidence="2 3">J34TS1</strain>
    </source>
</reference>
<keyword evidence="1" id="KW-1133">Transmembrane helix</keyword>
<gene>
    <name evidence="2" type="ORF">J34TS1_10620</name>
</gene>
<keyword evidence="3" id="KW-1185">Reference proteome</keyword>
<keyword evidence="1" id="KW-0812">Transmembrane</keyword>
<dbReference type="Proteomes" id="UP000682811">
    <property type="component" value="Unassembled WGS sequence"/>
</dbReference>
<name>A0A919YD49_9BACL</name>
<organism evidence="2 3">
    <name type="scientific">Paenibacillus azoreducens</name>
    <dbReference type="NCBI Taxonomy" id="116718"/>
    <lineage>
        <taxon>Bacteria</taxon>
        <taxon>Bacillati</taxon>
        <taxon>Bacillota</taxon>
        <taxon>Bacilli</taxon>
        <taxon>Bacillales</taxon>
        <taxon>Paenibacillaceae</taxon>
        <taxon>Paenibacillus</taxon>
    </lineage>
</organism>
<feature type="transmembrane region" description="Helical" evidence="1">
    <location>
        <begin position="94"/>
        <end position="123"/>
    </location>
</feature>
<accession>A0A919YD49</accession>
<proteinExistence type="predicted"/>
<evidence type="ECO:0000313" key="3">
    <source>
        <dbReference type="Proteomes" id="UP000682811"/>
    </source>
</evidence>
<feature type="transmembrane region" description="Helical" evidence="1">
    <location>
        <begin position="164"/>
        <end position="183"/>
    </location>
</feature>
<evidence type="ECO:0000313" key="2">
    <source>
        <dbReference type="EMBL" id="GIO46297.1"/>
    </source>
</evidence>
<feature type="transmembrane region" description="Helical" evidence="1">
    <location>
        <begin position="48"/>
        <end position="73"/>
    </location>
</feature>
<dbReference type="EMBL" id="BORT01000003">
    <property type="protein sequence ID" value="GIO46297.1"/>
    <property type="molecule type" value="Genomic_DNA"/>
</dbReference>
<feature type="transmembrane region" description="Helical" evidence="1">
    <location>
        <begin position="135"/>
        <end position="157"/>
    </location>
</feature>
<evidence type="ECO:0000256" key="1">
    <source>
        <dbReference type="SAM" id="Phobius"/>
    </source>
</evidence>